<evidence type="ECO:0000313" key="2">
    <source>
        <dbReference type="Proteomes" id="UP000594014"/>
    </source>
</evidence>
<gene>
    <name evidence="1" type="ORF">FRZ06_15735</name>
</gene>
<reference evidence="1" key="1">
    <citation type="submission" date="2019-08" db="EMBL/GenBank/DDBJ databases">
        <title>Genome sequence of Clostridiales bacterium MT110.</title>
        <authorList>
            <person name="Cao J."/>
        </authorList>
    </citation>
    <scope>NUCLEOTIDE SEQUENCE</scope>
    <source>
        <strain evidence="1">MT110</strain>
    </source>
</reference>
<sequence length="426" mass="46375">MSNQTAMATNTTKSNFGTKGWLMIVFAGLMFYFYSGFCTDGLNIIVINFAMSNHLEVPQVLAITTPAAWFGIIGSIFWAVFADKKSLRLTLLVTSVIGGISFMLYSFVHTITGFFIITSLVNFMGMGFTFTVANSLMAKWFPIKKGLALGWATMGQNMASATFIPLFLLIMHKLSLGGSFVIWGIILMVVGILGWFIIRDTPEELGCAPDNGQFTKEEIEANFREIQDYKSPWTPVKLIANKQTWLIGLGYGIYILVTVALVSQLIPRLMASGWPIEKATAMMSVAAVLGLFGSYGTGWMDQKIGTKITSVLYGVWYLIALVLCAIPNPSDMILYASIFFTGVGIGGIGNLFPSMAATVFGRYDFIRSMAVLNPITGVVRSFAFVIIAVGMVRLGGYSGAYGIIAALDIIGIFLVSRIDDACIGKH</sequence>
<organism evidence="1 2">
    <name type="scientific">Anoxybacterium hadale</name>
    <dbReference type="NCBI Taxonomy" id="3408580"/>
    <lineage>
        <taxon>Bacteria</taxon>
        <taxon>Bacillati</taxon>
        <taxon>Bacillota</taxon>
        <taxon>Clostridia</taxon>
        <taxon>Peptostreptococcales</taxon>
        <taxon>Anaerovoracaceae</taxon>
        <taxon>Anoxybacterium</taxon>
    </lineage>
</organism>
<evidence type="ECO:0000313" key="1">
    <source>
        <dbReference type="EMBL" id="QOX64690.1"/>
    </source>
</evidence>
<accession>A0ACD1AE46</accession>
<dbReference type="EMBL" id="CP042469">
    <property type="protein sequence ID" value="QOX64690.1"/>
    <property type="molecule type" value="Genomic_DNA"/>
</dbReference>
<keyword evidence="2" id="KW-1185">Reference proteome</keyword>
<name>A0ACD1AE46_9FIRM</name>
<protein>
    <submittedName>
        <fullName evidence="1">OFA family MFS transporter</fullName>
    </submittedName>
</protein>
<dbReference type="Proteomes" id="UP000594014">
    <property type="component" value="Chromosome"/>
</dbReference>
<proteinExistence type="predicted"/>